<dbReference type="OrthoDB" id="2510074at2759"/>
<reference evidence="3" key="2">
    <citation type="journal article" date="2011" name="Proc. Natl. Acad. Sci. U.S.A.">
        <title>Obligate biotrophy features unraveled by the genomic analysis of rust fungi.</title>
        <authorList>
            <person name="Duplessis S."/>
            <person name="Cuomo C.A."/>
            <person name="Lin Y.-C."/>
            <person name="Aerts A."/>
            <person name="Tisserant E."/>
            <person name="Veneault-Fourrey C."/>
            <person name="Joly D.L."/>
            <person name="Hacquard S."/>
            <person name="Amselem J."/>
            <person name="Cantarel B.L."/>
            <person name="Chiu R."/>
            <person name="Coutinho P.M."/>
            <person name="Feau N."/>
            <person name="Field M."/>
            <person name="Frey P."/>
            <person name="Gelhaye E."/>
            <person name="Goldberg J."/>
            <person name="Grabherr M.G."/>
            <person name="Kodira C.D."/>
            <person name="Kohler A."/>
            <person name="Kuees U."/>
            <person name="Lindquist E.A."/>
            <person name="Lucas S.M."/>
            <person name="Mago R."/>
            <person name="Mauceli E."/>
            <person name="Morin E."/>
            <person name="Murat C."/>
            <person name="Pangilinan J.L."/>
            <person name="Park R."/>
            <person name="Pearson M."/>
            <person name="Quesneville H."/>
            <person name="Rouhier N."/>
            <person name="Sakthikumar S."/>
            <person name="Salamov A.A."/>
            <person name="Schmutz J."/>
            <person name="Selles B."/>
            <person name="Shapiro H."/>
            <person name="Tanguay P."/>
            <person name="Tuskan G.A."/>
            <person name="Henrissat B."/>
            <person name="Van de Peer Y."/>
            <person name="Rouze P."/>
            <person name="Ellis J.G."/>
            <person name="Dodds P.N."/>
            <person name="Schein J.E."/>
            <person name="Zhong S."/>
            <person name="Hamelin R.C."/>
            <person name="Grigoriev I.V."/>
            <person name="Szabo L.J."/>
            <person name="Martin F."/>
        </authorList>
    </citation>
    <scope>NUCLEOTIDE SEQUENCE [LARGE SCALE GENOMIC DNA]</scope>
    <source>
        <strain evidence="3">CRL 75-36-700-3 / race SCCL</strain>
    </source>
</reference>
<sequence>MIKRTNATSGNIHPLSDPEAILKAGNAEKRCNKQKSNRPVTPLPSLSILAPTIMLETIIPPGGQEPPANSTRDSSRTADGSDISTAKEWFKAVLKIQHSAITQAQDDVELLFGMNRAGEGKMLQWAASLVNWVE</sequence>
<name>E3KT11_PUCGT</name>
<evidence type="ECO:0000256" key="1">
    <source>
        <dbReference type="SAM" id="MobiDB-lite"/>
    </source>
</evidence>
<dbReference type="GeneID" id="10538126"/>
<reference key="1">
    <citation type="submission" date="2007-01" db="EMBL/GenBank/DDBJ databases">
        <title>The Genome Sequence of Puccinia graminis f. sp. tritici Strain CRL 75-36-700-3.</title>
        <authorList>
            <consortium name="The Broad Institute Genome Sequencing Platform"/>
            <person name="Birren B."/>
            <person name="Lander E."/>
            <person name="Galagan J."/>
            <person name="Nusbaum C."/>
            <person name="Devon K."/>
            <person name="Cuomo C."/>
            <person name="Jaffe D."/>
            <person name="Butler J."/>
            <person name="Alvarez P."/>
            <person name="Gnerre S."/>
            <person name="Grabherr M."/>
            <person name="Mauceli E."/>
            <person name="Brockman W."/>
            <person name="Young S."/>
            <person name="LaButti K."/>
            <person name="Sykes S."/>
            <person name="DeCaprio D."/>
            <person name="Crawford M."/>
            <person name="Koehrsen M."/>
            <person name="Engels R."/>
            <person name="Montgomery P."/>
            <person name="Pearson M."/>
            <person name="Howarth C."/>
            <person name="Larson L."/>
            <person name="White J."/>
            <person name="Zeng Q."/>
            <person name="Kodira C."/>
            <person name="Yandava C."/>
            <person name="Alvarado L."/>
            <person name="O'Leary S."/>
            <person name="Szabo L."/>
            <person name="Dean R."/>
            <person name="Schein J."/>
        </authorList>
    </citation>
    <scope>NUCLEOTIDE SEQUENCE</scope>
    <source>
        <strain>CRL 75-36-700-3</strain>
    </source>
</reference>
<dbReference type="HOGENOM" id="CLU_136933_1_0_1"/>
<keyword evidence="3" id="KW-1185">Reference proteome</keyword>
<organism evidence="2 3">
    <name type="scientific">Puccinia graminis f. sp. tritici (strain CRL 75-36-700-3 / race SCCL)</name>
    <name type="common">Black stem rust fungus</name>
    <dbReference type="NCBI Taxonomy" id="418459"/>
    <lineage>
        <taxon>Eukaryota</taxon>
        <taxon>Fungi</taxon>
        <taxon>Dikarya</taxon>
        <taxon>Basidiomycota</taxon>
        <taxon>Pucciniomycotina</taxon>
        <taxon>Pucciniomycetes</taxon>
        <taxon>Pucciniales</taxon>
        <taxon>Pucciniaceae</taxon>
        <taxon>Puccinia</taxon>
    </lineage>
</organism>
<dbReference type="Proteomes" id="UP000008783">
    <property type="component" value="Unassembled WGS sequence"/>
</dbReference>
<proteinExistence type="predicted"/>
<dbReference type="AlphaFoldDB" id="E3KT11"/>
<evidence type="ECO:0000313" key="2">
    <source>
        <dbReference type="EMBL" id="EFP87397.2"/>
    </source>
</evidence>
<dbReference type="InParanoid" id="E3KT11"/>
<dbReference type="VEuPathDB" id="FungiDB:PGTG_13625"/>
<gene>
    <name evidence="2" type="ORF">PGTG_13625</name>
</gene>
<dbReference type="KEGG" id="pgr:PGTG_13625"/>
<accession>E3KT11</accession>
<dbReference type="RefSeq" id="XP_003331816.2">
    <property type="nucleotide sequence ID" value="XM_003331768.2"/>
</dbReference>
<protein>
    <submittedName>
        <fullName evidence="2">Uncharacterized protein</fullName>
    </submittedName>
</protein>
<evidence type="ECO:0000313" key="3">
    <source>
        <dbReference type="Proteomes" id="UP000008783"/>
    </source>
</evidence>
<dbReference type="EMBL" id="DS178306">
    <property type="protein sequence ID" value="EFP87397.2"/>
    <property type="molecule type" value="Genomic_DNA"/>
</dbReference>
<feature type="region of interest" description="Disordered" evidence="1">
    <location>
        <begin position="58"/>
        <end position="82"/>
    </location>
</feature>